<proteinExistence type="predicted"/>
<keyword evidence="2" id="KW-1133">Transmembrane helix</keyword>
<accession>A0A9P7K1B2</accession>
<feature type="region of interest" description="Disordered" evidence="1">
    <location>
        <begin position="258"/>
        <end position="279"/>
    </location>
</feature>
<organism evidence="3 4">
    <name type="scientific">Sphagnurus paluster</name>
    <dbReference type="NCBI Taxonomy" id="117069"/>
    <lineage>
        <taxon>Eukaryota</taxon>
        <taxon>Fungi</taxon>
        <taxon>Dikarya</taxon>
        <taxon>Basidiomycota</taxon>
        <taxon>Agaricomycotina</taxon>
        <taxon>Agaricomycetes</taxon>
        <taxon>Agaricomycetidae</taxon>
        <taxon>Agaricales</taxon>
        <taxon>Tricholomatineae</taxon>
        <taxon>Lyophyllaceae</taxon>
        <taxon>Sphagnurus</taxon>
    </lineage>
</organism>
<evidence type="ECO:0000256" key="2">
    <source>
        <dbReference type="SAM" id="Phobius"/>
    </source>
</evidence>
<reference evidence="3" key="2">
    <citation type="submission" date="2021-10" db="EMBL/GenBank/DDBJ databases">
        <title>Phylogenomics reveals ancestral predisposition of the termite-cultivated fungus Termitomyces towards a domesticated lifestyle.</title>
        <authorList>
            <person name="Auxier B."/>
            <person name="Grum-Grzhimaylo A."/>
            <person name="Cardenas M.E."/>
            <person name="Lodge J.D."/>
            <person name="Laessoe T."/>
            <person name="Pedersen O."/>
            <person name="Smith M.E."/>
            <person name="Kuyper T.W."/>
            <person name="Franco-Molano E.A."/>
            <person name="Baroni T.J."/>
            <person name="Aanen D.K."/>
        </authorList>
    </citation>
    <scope>NUCLEOTIDE SEQUENCE</scope>
    <source>
        <strain evidence="3">D49</strain>
    </source>
</reference>
<protein>
    <submittedName>
        <fullName evidence="3">Uncharacterized protein</fullName>
    </submittedName>
</protein>
<dbReference type="Proteomes" id="UP000717328">
    <property type="component" value="Unassembled WGS sequence"/>
</dbReference>
<feature type="compositionally biased region" description="Basic and acidic residues" evidence="1">
    <location>
        <begin position="620"/>
        <end position="634"/>
    </location>
</feature>
<name>A0A9P7K1B2_9AGAR</name>
<dbReference type="OrthoDB" id="3210866at2759"/>
<comment type="caution">
    <text evidence="3">The sequence shown here is derived from an EMBL/GenBank/DDBJ whole genome shotgun (WGS) entry which is preliminary data.</text>
</comment>
<evidence type="ECO:0000313" key="3">
    <source>
        <dbReference type="EMBL" id="KAG5633956.1"/>
    </source>
</evidence>
<evidence type="ECO:0000313" key="4">
    <source>
        <dbReference type="Proteomes" id="UP000717328"/>
    </source>
</evidence>
<sequence length="657" mass="72275">MHTPTRNGCHRRLGFSRGTDGPVTPAVAANHPGLSLSVLFGSRNCLHVSFRSPAPRFLRFRSVGAAVIDLSHAAADAGKTWLAALVIRREYVALGATALILLAVLVDILSNRMATAVLEDVARDMLNPSARGLSGSGSVDTSDVDDIEMDAGTTDGNKAAPTVFPFPATTDGSRIGYRSFEGVLKPTLQGWCQEFGLIKSGKVDDLKSRLLEFSQLGPEGWAEWRKPGARRSHRGLQPGARKAPVKQSLKRRLDIFAGGFSDAPEPQPTPVADHRSKDERDDLVPWARRITAQFPYEPRDLRRKALQVTVPTATSGTVPGPDLHYKQEISQLTTSVSHLSKALVDVTANFSSSRDLQKEISDVVLPPLHLGQVITDTTVSLHTQVPAAPAVFPFTFRCDNRSISPAPISQLLPTSTALVLKSKDMADTLSCRTLRLGNGTLISFTERDVPDPPAVSFATNIPQLNRMWDDTSPHWDHRSHLNIDGQPIALVYWPELYKYWKIGQWQDSDIPKNVVERWREGTPAEFWEAFRDTNGKNLSWTAINATLVAQQKARDAELARQAWEEYGISFDSLFQYRKGSNYTVMTKDSTIAQRYIDTPVLRLVAGTPIFALCSTSPTHEGTEAATRPDSDRPAETGADDTDNSPRDRDEAGGDRNR</sequence>
<feature type="region of interest" description="Disordered" evidence="1">
    <location>
        <begin position="614"/>
        <end position="657"/>
    </location>
</feature>
<keyword evidence="4" id="KW-1185">Reference proteome</keyword>
<evidence type="ECO:0000256" key="1">
    <source>
        <dbReference type="SAM" id="MobiDB-lite"/>
    </source>
</evidence>
<gene>
    <name evidence="3" type="ORF">H0H81_004196</name>
</gene>
<feature type="transmembrane region" description="Helical" evidence="2">
    <location>
        <begin position="91"/>
        <end position="109"/>
    </location>
</feature>
<reference evidence="3" key="1">
    <citation type="submission" date="2021-02" db="EMBL/GenBank/DDBJ databases">
        <authorList>
            <person name="Nieuwenhuis M."/>
            <person name="Van De Peppel L.J.J."/>
        </authorList>
    </citation>
    <scope>NUCLEOTIDE SEQUENCE</scope>
    <source>
        <strain evidence="3">D49</strain>
    </source>
</reference>
<dbReference type="EMBL" id="JABCKI010006793">
    <property type="protein sequence ID" value="KAG5633956.1"/>
    <property type="molecule type" value="Genomic_DNA"/>
</dbReference>
<dbReference type="AlphaFoldDB" id="A0A9P7K1B2"/>
<feature type="compositionally biased region" description="Basic and acidic residues" evidence="1">
    <location>
        <begin position="643"/>
        <end position="657"/>
    </location>
</feature>
<keyword evidence="2" id="KW-0812">Transmembrane</keyword>
<keyword evidence="2" id="KW-0472">Membrane</keyword>